<dbReference type="EMBL" id="ML120474">
    <property type="protein sequence ID" value="RPA92378.1"/>
    <property type="molecule type" value="Genomic_DNA"/>
</dbReference>
<dbReference type="Proteomes" id="UP000276215">
    <property type="component" value="Unassembled WGS sequence"/>
</dbReference>
<evidence type="ECO:0000313" key="2">
    <source>
        <dbReference type="Proteomes" id="UP000276215"/>
    </source>
</evidence>
<dbReference type="AlphaFoldDB" id="A0A3N4J5L8"/>
<accession>A0A3N4J5L8</accession>
<reference evidence="1 2" key="1">
    <citation type="journal article" date="2018" name="Nat. Ecol. Evol.">
        <title>Pezizomycetes genomes reveal the molecular basis of ectomycorrhizal truffle lifestyle.</title>
        <authorList>
            <person name="Murat C."/>
            <person name="Payen T."/>
            <person name="Noel B."/>
            <person name="Kuo A."/>
            <person name="Morin E."/>
            <person name="Chen J."/>
            <person name="Kohler A."/>
            <person name="Krizsan K."/>
            <person name="Balestrini R."/>
            <person name="Da Silva C."/>
            <person name="Montanini B."/>
            <person name="Hainaut M."/>
            <person name="Levati E."/>
            <person name="Barry K.W."/>
            <person name="Belfiori B."/>
            <person name="Cichocki N."/>
            <person name="Clum A."/>
            <person name="Dockter R.B."/>
            <person name="Fauchery L."/>
            <person name="Guy J."/>
            <person name="Iotti M."/>
            <person name="Le Tacon F."/>
            <person name="Lindquist E.A."/>
            <person name="Lipzen A."/>
            <person name="Malagnac F."/>
            <person name="Mello A."/>
            <person name="Molinier V."/>
            <person name="Miyauchi S."/>
            <person name="Poulain J."/>
            <person name="Riccioni C."/>
            <person name="Rubini A."/>
            <person name="Sitrit Y."/>
            <person name="Splivallo R."/>
            <person name="Traeger S."/>
            <person name="Wang M."/>
            <person name="Zifcakova L."/>
            <person name="Wipf D."/>
            <person name="Zambonelli A."/>
            <person name="Paolocci F."/>
            <person name="Nowrousian M."/>
            <person name="Ottonello S."/>
            <person name="Baldrian P."/>
            <person name="Spatafora J.W."/>
            <person name="Henrissat B."/>
            <person name="Nagy L.G."/>
            <person name="Aury J.M."/>
            <person name="Wincker P."/>
            <person name="Grigoriev I.V."/>
            <person name="Bonfante P."/>
            <person name="Martin F.M."/>
        </authorList>
    </citation>
    <scope>NUCLEOTIDE SEQUENCE [LARGE SCALE GENOMIC DNA]</scope>
    <source>
        <strain evidence="1 2">120613-1</strain>
    </source>
</reference>
<name>A0A3N4J5L8_9PEZI</name>
<proteinExistence type="predicted"/>
<organism evidence="1 2">
    <name type="scientific">Choiromyces venosus 120613-1</name>
    <dbReference type="NCBI Taxonomy" id="1336337"/>
    <lineage>
        <taxon>Eukaryota</taxon>
        <taxon>Fungi</taxon>
        <taxon>Dikarya</taxon>
        <taxon>Ascomycota</taxon>
        <taxon>Pezizomycotina</taxon>
        <taxon>Pezizomycetes</taxon>
        <taxon>Pezizales</taxon>
        <taxon>Tuberaceae</taxon>
        <taxon>Choiromyces</taxon>
    </lineage>
</organism>
<protein>
    <submittedName>
        <fullName evidence="1">Uncharacterized protein</fullName>
    </submittedName>
</protein>
<keyword evidence="2" id="KW-1185">Reference proteome</keyword>
<evidence type="ECO:0000313" key="1">
    <source>
        <dbReference type="EMBL" id="RPA92378.1"/>
    </source>
</evidence>
<gene>
    <name evidence="1" type="ORF">L873DRAFT_1847768</name>
</gene>
<sequence>MTEELISYYTIAAKIFTILKMLACLKMLGKWIKDNQTLTADFRGTDLLITNEQSGHSDIKGNTKDDFYSGKFSTIDSKFAANDTNITCIYTKREVMTGPILKSAVATMKGPEGNKTELKEFVKRADKVFKYVDLDEGCEDNSDRKL</sequence>